<proteinExistence type="predicted"/>
<sequence>MVAHLQELTQRLSNLPLLINQPRTSSDTQGGKLPSPFYLSDTNSYFSSADAFRPGLCSAQTQGEETISAPRVYHGGLRTCCAFSCGCSWAGCGSCCVCVPAPSPSCSQDMLLLPRELTHPSPS</sequence>
<reference evidence="1" key="1">
    <citation type="submission" date="2025-08" db="UniProtKB">
        <authorList>
            <consortium name="Ensembl"/>
        </authorList>
    </citation>
    <scope>IDENTIFICATION</scope>
</reference>
<protein>
    <submittedName>
        <fullName evidence="1">Uncharacterized protein</fullName>
    </submittedName>
</protein>
<reference evidence="1" key="2">
    <citation type="submission" date="2025-09" db="UniProtKB">
        <authorList>
            <consortium name="Ensembl"/>
        </authorList>
    </citation>
    <scope>IDENTIFICATION</scope>
</reference>
<organism evidence="1 2">
    <name type="scientific">Apteryx owenii</name>
    <name type="common">Little spotted kiwi</name>
    <dbReference type="NCBI Taxonomy" id="8824"/>
    <lineage>
        <taxon>Eukaryota</taxon>
        <taxon>Metazoa</taxon>
        <taxon>Chordata</taxon>
        <taxon>Craniata</taxon>
        <taxon>Vertebrata</taxon>
        <taxon>Euteleostomi</taxon>
        <taxon>Archelosauria</taxon>
        <taxon>Archosauria</taxon>
        <taxon>Dinosauria</taxon>
        <taxon>Saurischia</taxon>
        <taxon>Theropoda</taxon>
        <taxon>Coelurosauria</taxon>
        <taxon>Aves</taxon>
        <taxon>Palaeognathae</taxon>
        <taxon>Apterygiformes</taxon>
        <taxon>Apterygidae</taxon>
        <taxon>Apteryx</taxon>
    </lineage>
</organism>
<accession>A0A8B9P7N3</accession>
<dbReference type="AlphaFoldDB" id="A0A8B9P7N3"/>
<dbReference type="Ensembl" id="ENSAOWT00000009414.1">
    <property type="protein sequence ID" value="ENSAOWP00000008317.1"/>
    <property type="gene ID" value="ENSAOWG00000005709.1"/>
</dbReference>
<keyword evidence="2" id="KW-1185">Reference proteome</keyword>
<evidence type="ECO:0000313" key="2">
    <source>
        <dbReference type="Proteomes" id="UP000694424"/>
    </source>
</evidence>
<evidence type="ECO:0000313" key="1">
    <source>
        <dbReference type="Ensembl" id="ENSAOWP00000008317.1"/>
    </source>
</evidence>
<dbReference type="Proteomes" id="UP000694424">
    <property type="component" value="Unplaced"/>
</dbReference>
<name>A0A8B9P7N3_APTOW</name>